<reference evidence="1 2" key="1">
    <citation type="submission" date="2016-05" db="EMBL/GenBank/DDBJ databases">
        <title>Genome sequencing reveals origins of a unique bacterial endosymbiosis in the earliest lineages of terrestrial Fungi.</title>
        <authorList>
            <consortium name="DOE Joint Genome Institute"/>
            <person name="Uehling J."/>
            <person name="Gryganskyi A."/>
            <person name="Hameed K."/>
            <person name="Tschaplinski T."/>
            <person name="Misztal P."/>
            <person name="Wu S."/>
            <person name="Desiro A."/>
            <person name="Vande Pol N."/>
            <person name="Du Z.-Y."/>
            <person name="Zienkiewicz A."/>
            <person name="Zienkiewicz K."/>
            <person name="Morin E."/>
            <person name="Tisserant E."/>
            <person name="Splivallo R."/>
            <person name="Hainaut M."/>
            <person name="Henrissat B."/>
            <person name="Ohm R."/>
            <person name="Kuo A."/>
            <person name="Yan J."/>
            <person name="Lipzen A."/>
            <person name="Nolan M."/>
            <person name="Labutti K."/>
            <person name="Barry K."/>
            <person name="Goldstein A."/>
            <person name="Labbe J."/>
            <person name="Schadt C."/>
            <person name="Tuskan G."/>
            <person name="Grigoriev I."/>
            <person name="Martin F."/>
            <person name="Vilgalys R."/>
            <person name="Bonito G."/>
        </authorList>
    </citation>
    <scope>NUCLEOTIDE SEQUENCE [LARGE SCALE GENOMIC DNA]</scope>
    <source>
        <strain evidence="1 2">AG-77</strain>
    </source>
</reference>
<protein>
    <submittedName>
        <fullName evidence="1">Uncharacterized protein</fullName>
    </submittedName>
</protein>
<sequence length="163" mass="18244">MSYLQLHQYSGFRIELTFGVSAKQTYYKPSCWGTQLTCRSIYNSFQMSNIRTTTTGGRIDIQLTFDSNNSSKALGIFGIGGGIVKDGNGEETKESTRGAKEMSPLQVTIMQAWWSVVLRNMGQTSSTTLRCPFPLFIIQLIPHLQKQQKEDVLALIPILLPCQ</sequence>
<dbReference type="Proteomes" id="UP000078512">
    <property type="component" value="Unassembled WGS sequence"/>
</dbReference>
<evidence type="ECO:0000313" key="1">
    <source>
        <dbReference type="EMBL" id="OAQ35389.1"/>
    </source>
</evidence>
<name>A0A197KG85_9FUNG</name>
<evidence type="ECO:0000313" key="2">
    <source>
        <dbReference type="Proteomes" id="UP000078512"/>
    </source>
</evidence>
<gene>
    <name evidence="1" type="ORF">K457DRAFT_120783</name>
</gene>
<dbReference type="AlphaFoldDB" id="A0A197KG85"/>
<accession>A0A197KG85</accession>
<keyword evidence="2" id="KW-1185">Reference proteome</keyword>
<organism evidence="1 2">
    <name type="scientific">Linnemannia elongata AG-77</name>
    <dbReference type="NCBI Taxonomy" id="1314771"/>
    <lineage>
        <taxon>Eukaryota</taxon>
        <taxon>Fungi</taxon>
        <taxon>Fungi incertae sedis</taxon>
        <taxon>Mucoromycota</taxon>
        <taxon>Mortierellomycotina</taxon>
        <taxon>Mortierellomycetes</taxon>
        <taxon>Mortierellales</taxon>
        <taxon>Mortierellaceae</taxon>
        <taxon>Linnemannia</taxon>
    </lineage>
</organism>
<dbReference type="EMBL" id="KV442014">
    <property type="protein sequence ID" value="OAQ35389.1"/>
    <property type="molecule type" value="Genomic_DNA"/>
</dbReference>
<proteinExistence type="predicted"/>